<keyword evidence="4 7" id="KW-0812">Transmembrane</keyword>
<dbReference type="InterPro" id="IPR000515">
    <property type="entry name" value="MetI-like"/>
</dbReference>
<comment type="subcellular location">
    <subcellularLocation>
        <location evidence="1 7">Cell membrane</location>
        <topology evidence="1 7">Multi-pass membrane protein</topology>
    </subcellularLocation>
</comment>
<comment type="caution">
    <text evidence="9">The sequence shown here is derived from an EMBL/GenBank/DDBJ whole genome shotgun (WGS) entry which is preliminary data.</text>
</comment>
<dbReference type="InterPro" id="IPR050366">
    <property type="entry name" value="BP-dependent_transpt_permease"/>
</dbReference>
<keyword evidence="2 7" id="KW-0813">Transport</keyword>
<evidence type="ECO:0000256" key="6">
    <source>
        <dbReference type="ARBA" id="ARBA00023136"/>
    </source>
</evidence>
<keyword evidence="5 7" id="KW-1133">Transmembrane helix</keyword>
<gene>
    <name evidence="9" type="ORF">B9Q02_03605</name>
</gene>
<comment type="similarity">
    <text evidence="7">Belongs to the binding-protein-dependent transport system permease family.</text>
</comment>
<dbReference type="PANTHER" id="PTHR43386">
    <property type="entry name" value="OLIGOPEPTIDE TRANSPORT SYSTEM PERMEASE PROTEIN APPC"/>
    <property type="match status" value="1"/>
</dbReference>
<dbReference type="GO" id="GO:0005886">
    <property type="term" value="C:plasma membrane"/>
    <property type="evidence" value="ECO:0007669"/>
    <property type="project" value="UniProtKB-SubCell"/>
</dbReference>
<dbReference type="Gene3D" id="1.10.3720.10">
    <property type="entry name" value="MetI-like"/>
    <property type="match status" value="1"/>
</dbReference>
<name>A0A2R6AIE1_9ARCH</name>
<dbReference type="PROSITE" id="PS50928">
    <property type="entry name" value="ABC_TM1"/>
    <property type="match status" value="1"/>
</dbReference>
<keyword evidence="3" id="KW-1003">Cell membrane</keyword>
<reference evidence="9 10" key="1">
    <citation type="submission" date="2017-04" db="EMBL/GenBank/DDBJ databases">
        <title>Novel microbial lineages endemic to geothermal iron-oxide mats fill important gaps in the evolutionary history of Archaea.</title>
        <authorList>
            <person name="Jay Z.J."/>
            <person name="Beam J.P."/>
            <person name="Dlakic M."/>
            <person name="Rusch D.B."/>
            <person name="Kozubal M.A."/>
            <person name="Inskeep W.P."/>
        </authorList>
    </citation>
    <scope>NUCLEOTIDE SEQUENCE [LARGE SCALE GENOMIC DNA]</scope>
    <source>
        <strain evidence="9">BE_D</strain>
    </source>
</reference>
<feature type="transmembrane region" description="Helical" evidence="7">
    <location>
        <begin position="135"/>
        <end position="164"/>
    </location>
</feature>
<evidence type="ECO:0000256" key="3">
    <source>
        <dbReference type="ARBA" id="ARBA00022475"/>
    </source>
</evidence>
<evidence type="ECO:0000256" key="7">
    <source>
        <dbReference type="RuleBase" id="RU363032"/>
    </source>
</evidence>
<dbReference type="CDD" id="cd06261">
    <property type="entry name" value="TM_PBP2"/>
    <property type="match status" value="1"/>
</dbReference>
<feature type="domain" description="ABC transmembrane type-1" evidence="8">
    <location>
        <begin position="93"/>
        <end position="282"/>
    </location>
</feature>
<feature type="transmembrane region" description="Helical" evidence="7">
    <location>
        <begin position="259"/>
        <end position="282"/>
    </location>
</feature>
<evidence type="ECO:0000256" key="1">
    <source>
        <dbReference type="ARBA" id="ARBA00004651"/>
    </source>
</evidence>
<organism evidence="9 10">
    <name type="scientific">Candidatus Marsarchaeota G1 archaeon BE_D</name>
    <dbReference type="NCBI Taxonomy" id="1978156"/>
    <lineage>
        <taxon>Archaea</taxon>
        <taxon>Candidatus Marsarchaeota</taxon>
        <taxon>Candidatus Marsarchaeota group 1</taxon>
    </lineage>
</organism>
<dbReference type="Pfam" id="PF00528">
    <property type="entry name" value="BPD_transp_1"/>
    <property type="match status" value="1"/>
</dbReference>
<evidence type="ECO:0000256" key="2">
    <source>
        <dbReference type="ARBA" id="ARBA00022448"/>
    </source>
</evidence>
<keyword evidence="6 7" id="KW-0472">Membrane</keyword>
<dbReference type="SUPFAM" id="SSF161098">
    <property type="entry name" value="MetI-like"/>
    <property type="match status" value="1"/>
</dbReference>
<feature type="transmembrane region" description="Helical" evidence="7">
    <location>
        <begin position="214"/>
        <end position="239"/>
    </location>
</feature>
<evidence type="ECO:0000256" key="5">
    <source>
        <dbReference type="ARBA" id="ARBA00022989"/>
    </source>
</evidence>
<dbReference type="EMBL" id="NEXD01000012">
    <property type="protein sequence ID" value="PSN86142.1"/>
    <property type="molecule type" value="Genomic_DNA"/>
</dbReference>
<evidence type="ECO:0000256" key="4">
    <source>
        <dbReference type="ARBA" id="ARBA00022692"/>
    </source>
</evidence>
<proteinExistence type="inferred from homology"/>
<evidence type="ECO:0000313" key="10">
    <source>
        <dbReference type="Proteomes" id="UP000240569"/>
    </source>
</evidence>
<evidence type="ECO:0000259" key="8">
    <source>
        <dbReference type="PROSITE" id="PS50928"/>
    </source>
</evidence>
<feature type="transmembrane region" description="Helical" evidence="7">
    <location>
        <begin position="97"/>
        <end position="123"/>
    </location>
</feature>
<dbReference type="Proteomes" id="UP000240569">
    <property type="component" value="Unassembled WGS sequence"/>
</dbReference>
<feature type="transmembrane region" description="Helical" evidence="7">
    <location>
        <begin position="29"/>
        <end position="49"/>
    </location>
</feature>
<dbReference type="PANTHER" id="PTHR43386:SF1">
    <property type="entry name" value="D,D-DIPEPTIDE TRANSPORT SYSTEM PERMEASE PROTEIN DDPC-RELATED"/>
    <property type="match status" value="1"/>
</dbReference>
<dbReference type="InterPro" id="IPR035906">
    <property type="entry name" value="MetI-like_sf"/>
</dbReference>
<sequence>MVVFVLGVRRLLKDEELMVTLKIISSNPMTLLGLAISLVFIIGAFATWVSGDRILPYNPYTLTTQLLKPPSFSHLLGTDDLGRDVLSRVIAASPIDAMVAFSVVGLALLLGLFTGVIAGYIGGLLEEVVMRITDIFLAFPGLVLALAISAALGPSILHSIYALAPVWWPTYTRLARGETLSIKSQQFIEGARAIGQKDRYIILRHVIPNILPTMLVYATIDLGNVILVFSVLSFVGLGAQPPTPEWGLMVVQGEQYLNSAPWVPLSPALAILIVAIGFSLLGDGLRDALDPRIRGSFG</sequence>
<dbReference type="GO" id="GO:0055085">
    <property type="term" value="P:transmembrane transport"/>
    <property type="evidence" value="ECO:0007669"/>
    <property type="project" value="InterPro"/>
</dbReference>
<evidence type="ECO:0000313" key="9">
    <source>
        <dbReference type="EMBL" id="PSN86142.1"/>
    </source>
</evidence>
<accession>A0A2R6AIE1</accession>
<dbReference type="AlphaFoldDB" id="A0A2R6AIE1"/>
<protein>
    <recommendedName>
        <fullName evidence="8">ABC transmembrane type-1 domain-containing protein</fullName>
    </recommendedName>
</protein>